<comment type="catalytic activity">
    <reaction evidence="4">
        <text>an acyl phosphate + H2O = a carboxylate + phosphate + H(+)</text>
        <dbReference type="Rhea" id="RHEA:14965"/>
        <dbReference type="ChEBI" id="CHEBI:15377"/>
        <dbReference type="ChEBI" id="CHEBI:15378"/>
        <dbReference type="ChEBI" id="CHEBI:29067"/>
        <dbReference type="ChEBI" id="CHEBI:43474"/>
        <dbReference type="ChEBI" id="CHEBI:59918"/>
        <dbReference type="EC" id="3.6.1.7"/>
    </reaction>
</comment>
<evidence type="ECO:0000256" key="4">
    <source>
        <dbReference type="ARBA" id="ARBA00047645"/>
    </source>
</evidence>
<sequence length="99" mass="11165">MNSVDPLVSVEFEVYGRVQGVYFTKYCKEMCEELGIGGWVKNTKKGTIQGKLQGLRGNVDQVVDWLSNTGSPGSQIDHCDLNNWQSLATPDFRDFTIRF</sequence>
<dbReference type="AlphaFoldDB" id="A0A482VGT6"/>
<dbReference type="STRING" id="1661398.A0A482VGT6"/>
<proteinExistence type="inferred from homology"/>
<organism evidence="8 9">
    <name type="scientific">Asbolus verrucosus</name>
    <name type="common">Desert ironclad beetle</name>
    <dbReference type="NCBI Taxonomy" id="1661398"/>
    <lineage>
        <taxon>Eukaryota</taxon>
        <taxon>Metazoa</taxon>
        <taxon>Ecdysozoa</taxon>
        <taxon>Arthropoda</taxon>
        <taxon>Hexapoda</taxon>
        <taxon>Insecta</taxon>
        <taxon>Pterygota</taxon>
        <taxon>Neoptera</taxon>
        <taxon>Endopterygota</taxon>
        <taxon>Coleoptera</taxon>
        <taxon>Polyphaga</taxon>
        <taxon>Cucujiformia</taxon>
        <taxon>Tenebrionidae</taxon>
        <taxon>Pimeliinae</taxon>
        <taxon>Asbolus</taxon>
    </lineage>
</organism>
<dbReference type="Proteomes" id="UP000292052">
    <property type="component" value="Unassembled WGS sequence"/>
</dbReference>
<keyword evidence="3" id="KW-0378">Hydrolase</keyword>
<evidence type="ECO:0000256" key="1">
    <source>
        <dbReference type="ARBA" id="ARBA00005614"/>
    </source>
</evidence>
<evidence type="ECO:0000256" key="5">
    <source>
        <dbReference type="PROSITE-ProRule" id="PRU00520"/>
    </source>
</evidence>
<comment type="caution">
    <text evidence="5">Lacks conserved residue(s) required for the propagation of feature annotation.</text>
</comment>
<gene>
    <name evidence="8" type="ORF">BDFB_007776</name>
</gene>
<feature type="domain" description="Acylphosphatase-like" evidence="7">
    <location>
        <begin position="9"/>
        <end position="99"/>
    </location>
</feature>
<evidence type="ECO:0000256" key="6">
    <source>
        <dbReference type="RuleBase" id="RU004168"/>
    </source>
</evidence>
<protein>
    <recommendedName>
        <fullName evidence="2">acylphosphatase</fullName>
        <ecNumber evidence="2">3.6.1.7</ecNumber>
    </recommendedName>
</protein>
<dbReference type="PANTHER" id="PTHR10029:SF10">
    <property type="entry name" value="GEO08407P1"/>
    <property type="match status" value="1"/>
</dbReference>
<dbReference type="PANTHER" id="PTHR10029">
    <property type="entry name" value="ACYLPHOSPHATASE"/>
    <property type="match status" value="1"/>
</dbReference>
<evidence type="ECO:0000313" key="8">
    <source>
        <dbReference type="EMBL" id="RZC31836.1"/>
    </source>
</evidence>
<evidence type="ECO:0000256" key="2">
    <source>
        <dbReference type="ARBA" id="ARBA00012150"/>
    </source>
</evidence>
<dbReference type="EMBL" id="QDEB01102052">
    <property type="protein sequence ID" value="RZC31836.1"/>
    <property type="molecule type" value="Genomic_DNA"/>
</dbReference>
<comment type="caution">
    <text evidence="8">The sequence shown here is derived from an EMBL/GenBank/DDBJ whole genome shotgun (WGS) entry which is preliminary data.</text>
</comment>
<evidence type="ECO:0000259" key="7">
    <source>
        <dbReference type="PROSITE" id="PS51160"/>
    </source>
</evidence>
<name>A0A482VGT6_ASBVE</name>
<evidence type="ECO:0000313" key="9">
    <source>
        <dbReference type="Proteomes" id="UP000292052"/>
    </source>
</evidence>
<comment type="similarity">
    <text evidence="1 6">Belongs to the acylphosphatase family.</text>
</comment>
<dbReference type="Gene3D" id="3.30.70.100">
    <property type="match status" value="1"/>
</dbReference>
<dbReference type="InterPro" id="IPR001792">
    <property type="entry name" value="Acylphosphatase-like_dom"/>
</dbReference>
<dbReference type="OrthoDB" id="7961613at2759"/>
<dbReference type="PRINTS" id="PR00112">
    <property type="entry name" value="ACYLPHPHTASE"/>
</dbReference>
<dbReference type="SUPFAM" id="SSF54975">
    <property type="entry name" value="Acylphosphatase/BLUF domain-like"/>
    <property type="match status" value="1"/>
</dbReference>
<dbReference type="InterPro" id="IPR036046">
    <property type="entry name" value="Acylphosphatase-like_dom_sf"/>
</dbReference>
<accession>A0A482VGT6</accession>
<dbReference type="InterPro" id="IPR020456">
    <property type="entry name" value="Acylphosphatase"/>
</dbReference>
<dbReference type="FunFam" id="3.30.70.100:FF:000011">
    <property type="entry name" value="Acylphosphatase"/>
    <property type="match status" value="1"/>
</dbReference>
<evidence type="ECO:0000256" key="3">
    <source>
        <dbReference type="ARBA" id="ARBA00022801"/>
    </source>
</evidence>
<dbReference type="EC" id="3.6.1.7" evidence="2"/>
<dbReference type="GO" id="GO:0003998">
    <property type="term" value="F:acylphosphatase activity"/>
    <property type="evidence" value="ECO:0007669"/>
    <property type="project" value="UniProtKB-EC"/>
</dbReference>
<dbReference type="PROSITE" id="PS51160">
    <property type="entry name" value="ACYLPHOSPHATASE_3"/>
    <property type="match status" value="1"/>
</dbReference>
<dbReference type="Pfam" id="PF00708">
    <property type="entry name" value="Acylphosphatase"/>
    <property type="match status" value="1"/>
</dbReference>
<reference evidence="8 9" key="1">
    <citation type="submission" date="2017-03" db="EMBL/GenBank/DDBJ databases">
        <title>Genome of the blue death feigning beetle - Asbolus verrucosus.</title>
        <authorList>
            <person name="Rider S.D."/>
        </authorList>
    </citation>
    <scope>NUCLEOTIDE SEQUENCE [LARGE SCALE GENOMIC DNA]</scope>
    <source>
        <strain evidence="8">Butters</strain>
        <tissue evidence="8">Head and leg muscle</tissue>
    </source>
</reference>
<keyword evidence="9" id="KW-1185">Reference proteome</keyword>